<comment type="similarity">
    <text evidence="2 9">Belongs to the nucleoporin Nup85 family.</text>
</comment>
<organism evidence="10 11">
    <name type="scientific">Caenorhabditis bovis</name>
    <dbReference type="NCBI Taxonomy" id="2654633"/>
    <lineage>
        <taxon>Eukaryota</taxon>
        <taxon>Metazoa</taxon>
        <taxon>Ecdysozoa</taxon>
        <taxon>Nematoda</taxon>
        <taxon>Chromadorea</taxon>
        <taxon>Rhabditida</taxon>
        <taxon>Rhabditina</taxon>
        <taxon>Rhabditomorpha</taxon>
        <taxon>Rhabditoidea</taxon>
        <taxon>Rhabditidae</taxon>
        <taxon>Peloderinae</taxon>
        <taxon>Caenorhabditis</taxon>
    </lineage>
</organism>
<keyword evidence="7 9" id="KW-0906">Nuclear pore complex</keyword>
<dbReference type="AlphaFoldDB" id="A0A8S1F5S4"/>
<evidence type="ECO:0000256" key="5">
    <source>
        <dbReference type="ARBA" id="ARBA00022927"/>
    </source>
</evidence>
<evidence type="ECO:0000256" key="3">
    <source>
        <dbReference type="ARBA" id="ARBA00022448"/>
    </source>
</evidence>
<protein>
    <recommendedName>
        <fullName evidence="9">Nuclear pore complex protein Nup85</fullName>
    </recommendedName>
</protein>
<dbReference type="GO" id="GO:0017056">
    <property type="term" value="F:structural constituent of nuclear pore"/>
    <property type="evidence" value="ECO:0007669"/>
    <property type="project" value="TreeGrafter"/>
</dbReference>
<keyword evidence="5 9" id="KW-0653">Protein transport</keyword>
<comment type="caution">
    <text evidence="10">The sequence shown here is derived from an EMBL/GenBank/DDBJ whole genome shotgun (WGS) entry which is preliminary data.</text>
</comment>
<keyword evidence="3 9" id="KW-0813">Transport</keyword>
<keyword evidence="9" id="KW-0472">Membrane</keyword>
<evidence type="ECO:0000256" key="2">
    <source>
        <dbReference type="ARBA" id="ARBA00005573"/>
    </source>
</evidence>
<evidence type="ECO:0000256" key="7">
    <source>
        <dbReference type="ARBA" id="ARBA00023132"/>
    </source>
</evidence>
<keyword evidence="6 9" id="KW-0811">Translocation</keyword>
<sequence>MSEEQGRWYEIAIGDTSTVFAFQDPQSKDPDGCKIKLIEKVCKQRRLYSQPTVRALIIEMYSIFTKCESATTDDKILDASTTCQVSTAYRSSIMNAAITHSSSEFLTDFALWTLYEKLYFNRGDGSICADLITWSEQSFWFVKENVEKSGELFEPGVAVQSDEFWKGVAISLLCCHFERTIELLSLFTGDSAVQVFVESLSMFDLSYLNDEATTDKIVAWKDALRENLKRGRYGTNENIIYLTKLLIGEEKYLHALPKRVLTDWWHLLPFYVLVKNPLATFAEVVDLAENCFAIFHDDDGDMEKLRQQDTFWCIVSRDEGNFYQQIMQNPWLSVHLVDLIQKSTLDPELEPIRRNLLLNYASSLISHSDLWEIGAGYLISCGIEGLLRLESHIESMYIEDDAMAEKLYEICEENRLLDAKSCVTNTMTFRYLKMGHWSAALGWALKSGTKKTIDITVTRIVSTSTRQELASLNVIKALSDAAVLSLPSLTFLYAYHGFMKVVLSGQVMDCIKHLIPLIMMPDVPTQYYYDLFDYLITILKEDDRTGHEFPKELLYELSTFLATFTLDKQRDLDEKYTKKLKVLKKMVMLKLAESISKGVTIHCY</sequence>
<evidence type="ECO:0000256" key="1">
    <source>
        <dbReference type="ARBA" id="ARBA00004567"/>
    </source>
</evidence>
<dbReference type="GO" id="GO:0031965">
    <property type="term" value="C:nuclear membrane"/>
    <property type="evidence" value="ECO:0007669"/>
    <property type="project" value="UniProtKB-UniRule"/>
</dbReference>
<dbReference type="InterPro" id="IPR011502">
    <property type="entry name" value="Nucleoporin_Nup85"/>
</dbReference>
<evidence type="ECO:0000256" key="4">
    <source>
        <dbReference type="ARBA" id="ARBA00022816"/>
    </source>
</evidence>
<dbReference type="PANTHER" id="PTHR13373:SF21">
    <property type="entry name" value="NUCLEAR PORE COMPLEX PROTEIN NUP85"/>
    <property type="match status" value="1"/>
</dbReference>
<dbReference type="EMBL" id="CADEPM010000007">
    <property type="protein sequence ID" value="CAB3408240.1"/>
    <property type="molecule type" value="Genomic_DNA"/>
</dbReference>
<dbReference type="GO" id="GO:0006406">
    <property type="term" value="P:mRNA export from nucleus"/>
    <property type="evidence" value="ECO:0007669"/>
    <property type="project" value="TreeGrafter"/>
</dbReference>
<dbReference type="PANTHER" id="PTHR13373">
    <property type="entry name" value="FROUNT PROTEIN-RELATED"/>
    <property type="match status" value="1"/>
</dbReference>
<keyword evidence="8 9" id="KW-0539">Nucleus</keyword>
<evidence type="ECO:0000313" key="11">
    <source>
        <dbReference type="Proteomes" id="UP000494206"/>
    </source>
</evidence>
<dbReference type="GO" id="GO:0045893">
    <property type="term" value="P:positive regulation of DNA-templated transcription"/>
    <property type="evidence" value="ECO:0007669"/>
    <property type="project" value="TreeGrafter"/>
</dbReference>
<keyword evidence="11" id="KW-1185">Reference proteome</keyword>
<proteinExistence type="inferred from homology"/>
<dbReference type="OrthoDB" id="17644at2759"/>
<evidence type="ECO:0000313" key="10">
    <source>
        <dbReference type="EMBL" id="CAB3408240.1"/>
    </source>
</evidence>
<comment type="subcellular location">
    <subcellularLocation>
        <location evidence="1 9">Nucleus</location>
        <location evidence="1 9">Nuclear pore complex</location>
    </subcellularLocation>
</comment>
<comment type="function">
    <text evidence="9">Functions as a component of the nuclear pore complex (NPC).</text>
</comment>
<dbReference type="GO" id="GO:0006606">
    <property type="term" value="P:protein import into nucleus"/>
    <property type="evidence" value="ECO:0007669"/>
    <property type="project" value="TreeGrafter"/>
</dbReference>
<comment type="subunit">
    <text evidence="9">Component of the nuclear pore complex (NPC).</text>
</comment>
<reference evidence="10 11" key="1">
    <citation type="submission" date="2020-04" db="EMBL/GenBank/DDBJ databases">
        <authorList>
            <person name="Laetsch R D."/>
            <person name="Stevens L."/>
            <person name="Kumar S."/>
            <person name="Blaxter L. M."/>
        </authorList>
    </citation>
    <scope>NUCLEOTIDE SEQUENCE [LARGE SCALE GENOMIC DNA]</scope>
</reference>
<dbReference type="Proteomes" id="UP000494206">
    <property type="component" value="Unassembled WGS sequence"/>
</dbReference>
<dbReference type="Pfam" id="PF07575">
    <property type="entry name" value="Nucleopor_Nup85"/>
    <property type="match status" value="1"/>
</dbReference>
<accession>A0A8S1F5S4</accession>
<evidence type="ECO:0000256" key="6">
    <source>
        <dbReference type="ARBA" id="ARBA00023010"/>
    </source>
</evidence>
<evidence type="ECO:0000256" key="9">
    <source>
        <dbReference type="RuleBase" id="RU365073"/>
    </source>
</evidence>
<keyword evidence="4 9" id="KW-0509">mRNA transport</keyword>
<name>A0A8S1F5S4_9PELO</name>
<gene>
    <name evidence="10" type="ORF">CBOVIS_LOCUS10042</name>
</gene>
<dbReference type="GO" id="GO:0031080">
    <property type="term" value="C:nuclear pore outer ring"/>
    <property type="evidence" value="ECO:0007669"/>
    <property type="project" value="TreeGrafter"/>
</dbReference>
<evidence type="ECO:0000256" key="8">
    <source>
        <dbReference type="ARBA" id="ARBA00023242"/>
    </source>
</evidence>